<organism evidence="3 4">
    <name type="scientific">Sediminicoccus rosea</name>
    <dbReference type="NCBI Taxonomy" id="1225128"/>
    <lineage>
        <taxon>Bacteria</taxon>
        <taxon>Pseudomonadati</taxon>
        <taxon>Pseudomonadota</taxon>
        <taxon>Alphaproteobacteria</taxon>
        <taxon>Acetobacterales</taxon>
        <taxon>Roseomonadaceae</taxon>
        <taxon>Sediminicoccus</taxon>
    </lineage>
</organism>
<name>A0ABZ0PK94_9PROT</name>
<proteinExistence type="predicted"/>
<evidence type="ECO:0000313" key="4">
    <source>
        <dbReference type="Proteomes" id="UP001305521"/>
    </source>
</evidence>
<dbReference type="Proteomes" id="UP001305521">
    <property type="component" value="Chromosome"/>
</dbReference>
<feature type="chain" id="PRO_5046331076" evidence="2">
    <location>
        <begin position="22"/>
        <end position="96"/>
    </location>
</feature>
<protein>
    <submittedName>
        <fullName evidence="3">Phosphoribosylamine--glycine ligase</fullName>
    </submittedName>
</protein>
<feature type="signal peptide" evidence="2">
    <location>
        <begin position="1"/>
        <end position="21"/>
    </location>
</feature>
<evidence type="ECO:0000313" key="3">
    <source>
        <dbReference type="EMBL" id="WPB86158.1"/>
    </source>
</evidence>
<evidence type="ECO:0000256" key="1">
    <source>
        <dbReference type="SAM" id="MobiDB-lite"/>
    </source>
</evidence>
<dbReference type="PROSITE" id="PS51257">
    <property type="entry name" value="PROKAR_LIPOPROTEIN"/>
    <property type="match status" value="1"/>
</dbReference>
<dbReference type="EMBL" id="CP137852">
    <property type="protein sequence ID" value="WPB86158.1"/>
    <property type="molecule type" value="Genomic_DNA"/>
</dbReference>
<gene>
    <name evidence="3" type="ORF">R9Z33_04625</name>
</gene>
<evidence type="ECO:0000256" key="2">
    <source>
        <dbReference type="SAM" id="SignalP"/>
    </source>
</evidence>
<reference evidence="3 4" key="1">
    <citation type="submission" date="2023-11" db="EMBL/GenBank/DDBJ databases">
        <title>Arctic aerobic anoxygenic photoheterotroph Sediminicoccus rosea KRV36 adapts its photosynthesis to long days of polar summer.</title>
        <authorList>
            <person name="Tomasch J."/>
            <person name="Kopejtka K."/>
            <person name="Bily T."/>
            <person name="Gardiner A.T."/>
            <person name="Gardian Z."/>
            <person name="Shivaramu S."/>
            <person name="Koblizek M."/>
            <person name="Engelhardt F."/>
            <person name="Kaftan D."/>
        </authorList>
    </citation>
    <scope>NUCLEOTIDE SEQUENCE [LARGE SCALE GENOMIC DNA]</scope>
    <source>
        <strain evidence="3 4">R-30</strain>
    </source>
</reference>
<feature type="region of interest" description="Disordered" evidence="1">
    <location>
        <begin position="41"/>
        <end position="62"/>
    </location>
</feature>
<dbReference type="RefSeq" id="WP_318650134.1">
    <property type="nucleotide sequence ID" value="NZ_CP137852.1"/>
</dbReference>
<keyword evidence="2" id="KW-0732">Signal</keyword>
<dbReference type="GO" id="GO:0016874">
    <property type="term" value="F:ligase activity"/>
    <property type="evidence" value="ECO:0007669"/>
    <property type="project" value="UniProtKB-KW"/>
</dbReference>
<sequence>MKTLPLSLPLALTLLVAGCGGLEPVAAPPVMNDPVCRAEATRGPERDAARQSNFTNQTQVRFLQNQENEAERRLYNDCLRRRGLPSPGGVEAIQRS</sequence>
<accession>A0ABZ0PK94</accession>
<keyword evidence="3" id="KW-0436">Ligase</keyword>
<keyword evidence="4" id="KW-1185">Reference proteome</keyword>
<feature type="compositionally biased region" description="Polar residues" evidence="1">
    <location>
        <begin position="50"/>
        <end position="62"/>
    </location>
</feature>